<name>A0A1G9IX59_9FIRM</name>
<feature type="transmembrane region" description="Helical" evidence="1">
    <location>
        <begin position="23"/>
        <end position="41"/>
    </location>
</feature>
<evidence type="ECO:0008006" key="4">
    <source>
        <dbReference type="Google" id="ProtNLM"/>
    </source>
</evidence>
<organism evidence="2 3">
    <name type="scientific">Romboutsia lituseburensis DSM 797</name>
    <dbReference type="NCBI Taxonomy" id="1121325"/>
    <lineage>
        <taxon>Bacteria</taxon>
        <taxon>Bacillati</taxon>
        <taxon>Bacillota</taxon>
        <taxon>Clostridia</taxon>
        <taxon>Peptostreptococcales</taxon>
        <taxon>Peptostreptococcaceae</taxon>
        <taxon>Romboutsia</taxon>
    </lineage>
</organism>
<accession>A0A1G9IX59</accession>
<keyword evidence="1" id="KW-0812">Transmembrane</keyword>
<keyword evidence="1" id="KW-0472">Membrane</keyword>
<evidence type="ECO:0000313" key="2">
    <source>
        <dbReference type="EMBL" id="SDL29543.1"/>
    </source>
</evidence>
<evidence type="ECO:0000256" key="1">
    <source>
        <dbReference type="SAM" id="Phobius"/>
    </source>
</evidence>
<keyword evidence="1" id="KW-1133">Transmembrane helix</keyword>
<gene>
    <name evidence="2" type="ORF">SAMN04515677_101413</name>
</gene>
<dbReference type="STRING" id="1121325.SAMN04515677_101413"/>
<dbReference type="AlphaFoldDB" id="A0A1G9IX59"/>
<feature type="transmembrane region" description="Helical" evidence="1">
    <location>
        <begin position="53"/>
        <end position="73"/>
    </location>
</feature>
<reference evidence="2 3" key="1">
    <citation type="submission" date="2016-10" db="EMBL/GenBank/DDBJ databases">
        <authorList>
            <person name="de Groot N.N."/>
        </authorList>
    </citation>
    <scope>NUCLEOTIDE SEQUENCE [LARGE SCALE GENOMIC DNA]</scope>
    <source>
        <strain evidence="2 3">DSM 797</strain>
    </source>
</reference>
<sequence>MIIIILQISYILSFLLLIYRDDIYGKFVICTLINTVSLLLSMYNLKVKSKKRLILLFITMFEIVFTIYIYMIPEAGVPALITL</sequence>
<protein>
    <recommendedName>
        <fullName evidence="4">Sensor histidine kinase</fullName>
    </recommendedName>
</protein>
<proteinExistence type="predicted"/>
<dbReference type="Proteomes" id="UP000199068">
    <property type="component" value="Unassembled WGS sequence"/>
</dbReference>
<evidence type="ECO:0000313" key="3">
    <source>
        <dbReference type="Proteomes" id="UP000199068"/>
    </source>
</evidence>
<dbReference type="EMBL" id="FNGW01000001">
    <property type="protein sequence ID" value="SDL29543.1"/>
    <property type="molecule type" value="Genomic_DNA"/>
</dbReference>
<keyword evidence="3" id="KW-1185">Reference proteome</keyword>